<gene>
    <name evidence="1" type="ORF">LSALG_LOCUS32786</name>
</gene>
<sequence length="152" mass="16953">MCRNPRGSGKKPLEFNPNSHLWLTHLRKGVQLLFKGHLCYLMVEFLIPILIPTTNNSSFICSERILVTERHYMASSSCSWSNSQVFRKFPSNASKKPLQEHSIRGALVIELMIAAGKVVPILQLEHGVAVVTVHAGSFMTSLDIGGFSIIYN</sequence>
<dbReference type="GO" id="GO:0004371">
    <property type="term" value="F:glycerone kinase activity"/>
    <property type="evidence" value="ECO:0007669"/>
    <property type="project" value="TreeGrafter"/>
</dbReference>
<dbReference type="EMBL" id="OX465083">
    <property type="protein sequence ID" value="CAI9293777.1"/>
    <property type="molecule type" value="Genomic_DNA"/>
</dbReference>
<organism evidence="1 2">
    <name type="scientific">Lactuca saligna</name>
    <name type="common">Willowleaf lettuce</name>
    <dbReference type="NCBI Taxonomy" id="75948"/>
    <lineage>
        <taxon>Eukaryota</taxon>
        <taxon>Viridiplantae</taxon>
        <taxon>Streptophyta</taxon>
        <taxon>Embryophyta</taxon>
        <taxon>Tracheophyta</taxon>
        <taxon>Spermatophyta</taxon>
        <taxon>Magnoliopsida</taxon>
        <taxon>eudicotyledons</taxon>
        <taxon>Gunneridae</taxon>
        <taxon>Pentapetalae</taxon>
        <taxon>asterids</taxon>
        <taxon>campanulids</taxon>
        <taxon>Asterales</taxon>
        <taxon>Asteraceae</taxon>
        <taxon>Cichorioideae</taxon>
        <taxon>Cichorieae</taxon>
        <taxon>Lactucinae</taxon>
        <taxon>Lactuca</taxon>
    </lineage>
</organism>
<dbReference type="GO" id="GO:0019563">
    <property type="term" value="P:glycerol catabolic process"/>
    <property type="evidence" value="ECO:0007669"/>
    <property type="project" value="TreeGrafter"/>
</dbReference>
<reference evidence="1" key="1">
    <citation type="submission" date="2023-04" db="EMBL/GenBank/DDBJ databases">
        <authorList>
            <person name="Vijverberg K."/>
            <person name="Xiong W."/>
            <person name="Schranz E."/>
        </authorList>
    </citation>
    <scope>NUCLEOTIDE SEQUENCE</scope>
</reference>
<dbReference type="Gene3D" id="3.30.1180.20">
    <property type="entry name" value="Dihydroxyacetone kinase, domain 2"/>
    <property type="match status" value="1"/>
</dbReference>
<dbReference type="AlphaFoldDB" id="A0AA35ZL56"/>
<keyword evidence="2" id="KW-1185">Reference proteome</keyword>
<evidence type="ECO:0000313" key="1">
    <source>
        <dbReference type="EMBL" id="CAI9293777.1"/>
    </source>
</evidence>
<evidence type="ECO:0000313" key="2">
    <source>
        <dbReference type="Proteomes" id="UP001177003"/>
    </source>
</evidence>
<accession>A0AA35ZL56</accession>
<name>A0AA35ZL56_LACSI</name>
<dbReference type="GO" id="GO:0005829">
    <property type="term" value="C:cytosol"/>
    <property type="evidence" value="ECO:0007669"/>
    <property type="project" value="TreeGrafter"/>
</dbReference>
<proteinExistence type="predicted"/>
<protein>
    <submittedName>
        <fullName evidence="1">Uncharacterized protein</fullName>
    </submittedName>
</protein>
<dbReference type="PANTHER" id="PTHR28629:SF4">
    <property type="entry name" value="TRIOKINASE_FMN CYCLASE"/>
    <property type="match status" value="1"/>
</dbReference>
<dbReference type="InterPro" id="IPR050861">
    <property type="entry name" value="Dihydroxyacetone_Kinase"/>
</dbReference>
<dbReference type="Proteomes" id="UP001177003">
    <property type="component" value="Chromosome 7"/>
</dbReference>
<dbReference type="PANTHER" id="PTHR28629">
    <property type="entry name" value="TRIOKINASE/FMN CYCLASE"/>
    <property type="match status" value="1"/>
</dbReference>